<evidence type="ECO:0008006" key="3">
    <source>
        <dbReference type="Google" id="ProtNLM"/>
    </source>
</evidence>
<dbReference type="Pfam" id="PF09148">
    <property type="entry name" value="DUF1934"/>
    <property type="match status" value="1"/>
</dbReference>
<gene>
    <name evidence="1" type="ORF">CGS59_06245</name>
</gene>
<protein>
    <recommendedName>
        <fullName evidence="3">DUF1934 domain-containing protein</fullName>
    </recommendedName>
</protein>
<evidence type="ECO:0000313" key="2">
    <source>
        <dbReference type="Proteomes" id="UP000220480"/>
    </source>
</evidence>
<name>A0A2A7AYP9_9FIRM</name>
<dbReference type="EMBL" id="NMTZ01000017">
    <property type="protein sequence ID" value="PDX84263.1"/>
    <property type="molecule type" value="Genomic_DNA"/>
</dbReference>
<dbReference type="AlphaFoldDB" id="A0A2A7AYP9"/>
<organism evidence="1 2">
    <name type="scientific">Faecalibacterium prausnitzii</name>
    <dbReference type="NCBI Taxonomy" id="853"/>
    <lineage>
        <taxon>Bacteria</taxon>
        <taxon>Bacillati</taxon>
        <taxon>Bacillota</taxon>
        <taxon>Clostridia</taxon>
        <taxon>Eubacteriales</taxon>
        <taxon>Oscillospiraceae</taxon>
        <taxon>Faecalibacterium</taxon>
    </lineage>
</organism>
<dbReference type="Proteomes" id="UP000220480">
    <property type="component" value="Unassembled WGS sequence"/>
</dbReference>
<reference evidence="1 2" key="1">
    <citation type="journal article" date="2017" name="Front. Microbiol.">
        <title>New Insights into the Diversity of the Genus Faecalibacterium.</title>
        <authorList>
            <person name="Benevides L."/>
            <person name="Burman S."/>
            <person name="Martin R."/>
            <person name="Robert V."/>
            <person name="Thomas M."/>
            <person name="Miquel S."/>
            <person name="Chain F."/>
            <person name="Sokol H."/>
            <person name="Bermudez-Humaran L.G."/>
            <person name="Morrison M."/>
            <person name="Langella P."/>
            <person name="Azevedo V.A."/>
            <person name="Chatel J.M."/>
            <person name="Soares S."/>
        </authorList>
    </citation>
    <scope>NUCLEOTIDE SEQUENCE [LARGE SCALE GENOMIC DNA]</scope>
    <source>
        <strain evidence="1 2">CNCM I 4644</strain>
    </source>
</reference>
<proteinExistence type="predicted"/>
<dbReference type="SUPFAM" id="SSF50814">
    <property type="entry name" value="Lipocalins"/>
    <property type="match status" value="1"/>
</dbReference>
<dbReference type="InterPro" id="IPR012674">
    <property type="entry name" value="Calycin"/>
</dbReference>
<accession>A0A2A7AYP9</accession>
<dbReference type="InterPro" id="IPR015231">
    <property type="entry name" value="DUF1934"/>
</dbReference>
<evidence type="ECO:0000313" key="1">
    <source>
        <dbReference type="EMBL" id="PDX84263.1"/>
    </source>
</evidence>
<comment type="caution">
    <text evidence="1">The sequence shown here is derived from an EMBL/GenBank/DDBJ whole genome shotgun (WGS) entry which is preliminary data.</text>
</comment>
<sequence length="164" mass="18349">MIRKYNVSKPLKEDYIIRIKSRIEQRLDEPAAEEEKEEFVELMTRGSFVLKGGSYYVTYRETETTGYEGCTTTLKIAADGSRVAMLRFGKGSGAGTQLLIEKGRRNLCHYETGFGSMTLGVTADEIDCQLTEKGGTARFAYLLDADSAELVSRNRLEITVTHVN</sequence>
<dbReference type="Gene3D" id="2.40.128.20">
    <property type="match status" value="1"/>
</dbReference>